<dbReference type="AlphaFoldDB" id="A0AAE9I0Q2"/>
<organism evidence="2 3">
    <name type="scientific">Cupriavidus campinensis</name>
    <dbReference type="NCBI Taxonomy" id="151783"/>
    <lineage>
        <taxon>Bacteria</taxon>
        <taxon>Pseudomonadati</taxon>
        <taxon>Pseudomonadota</taxon>
        <taxon>Betaproteobacteria</taxon>
        <taxon>Burkholderiales</taxon>
        <taxon>Burkholderiaceae</taxon>
        <taxon>Cupriavidus</taxon>
    </lineage>
</organism>
<sequence>MRVWKYVAVGVGGVAVVLGLSLAGATSLWTQCYEPSLMASWVQAVGSIAAIGGGVAVLQIQLSHAEVQRKADRDSSRMALGRQLALLASDACEMIGMLRLLNDPEDVLKHIADRTYAARVPAWRQLVGKRNDDLVRAVASVLRSGAIELEDLQPVWKLQKLLHEVGYILAGIDDPDRQLDGEGRGRIAEIENEMKVLRFRMSVAYHSRPDEGSTE</sequence>
<dbReference type="Proteomes" id="UP001056132">
    <property type="component" value="Chromosome 1"/>
</dbReference>
<gene>
    <name evidence="2" type="ORF">M5D45_06490</name>
</gene>
<dbReference type="EMBL" id="CP097330">
    <property type="protein sequence ID" value="URF05448.1"/>
    <property type="molecule type" value="Genomic_DNA"/>
</dbReference>
<accession>A0AAE9I0Q2</accession>
<evidence type="ECO:0000313" key="3">
    <source>
        <dbReference type="Proteomes" id="UP001056132"/>
    </source>
</evidence>
<name>A0AAE9I0Q2_9BURK</name>
<dbReference type="RefSeq" id="WP_250025207.1">
    <property type="nucleotide sequence ID" value="NZ_CP097330.1"/>
</dbReference>
<keyword evidence="1" id="KW-0812">Transmembrane</keyword>
<evidence type="ECO:0000313" key="2">
    <source>
        <dbReference type="EMBL" id="URF05448.1"/>
    </source>
</evidence>
<dbReference type="KEGG" id="ccam:M5D45_06490"/>
<keyword evidence="1" id="KW-1133">Transmembrane helix</keyword>
<reference evidence="2" key="2">
    <citation type="submission" date="2022-05" db="EMBL/GenBank/DDBJ databases">
        <authorList>
            <person name="Kunte H.-J."/>
        </authorList>
    </citation>
    <scope>NUCLEOTIDE SEQUENCE</scope>
    <source>
        <strain evidence="2">G5</strain>
    </source>
</reference>
<proteinExistence type="predicted"/>
<feature type="transmembrane region" description="Helical" evidence="1">
    <location>
        <begin position="39"/>
        <end position="60"/>
    </location>
</feature>
<keyword evidence="1" id="KW-0472">Membrane</keyword>
<evidence type="ECO:0000256" key="1">
    <source>
        <dbReference type="SAM" id="Phobius"/>
    </source>
</evidence>
<reference evidence="2" key="1">
    <citation type="journal article" date="2022" name="Microbiol. Resour. Announc.">
        <title>Genome Sequence of Cupriavidus campinensis Strain G5, a Member of a Bacterial Consortium Capable of Polyethylene Degradation.</title>
        <authorList>
            <person name="Schneider B."/>
            <person name="Pfeiffer F."/>
            <person name="Dyall-Smith M."/>
            <person name="Kunte H.J."/>
        </authorList>
    </citation>
    <scope>NUCLEOTIDE SEQUENCE</scope>
    <source>
        <strain evidence="2">G5</strain>
    </source>
</reference>
<protein>
    <submittedName>
        <fullName evidence="2">Uncharacterized protein</fullName>
    </submittedName>
</protein>